<dbReference type="Proteomes" id="UP000186817">
    <property type="component" value="Unassembled WGS sequence"/>
</dbReference>
<dbReference type="AlphaFoldDB" id="A0A1Q9EWR9"/>
<dbReference type="OrthoDB" id="407822at2759"/>
<protein>
    <submittedName>
        <fullName evidence="1">Uncharacterized protein</fullName>
    </submittedName>
</protein>
<dbReference type="EMBL" id="LSRX01000052">
    <property type="protein sequence ID" value="OLQ11886.1"/>
    <property type="molecule type" value="Genomic_DNA"/>
</dbReference>
<organism evidence="1 2">
    <name type="scientific">Symbiodinium microadriaticum</name>
    <name type="common">Dinoflagellate</name>
    <name type="synonym">Zooxanthella microadriatica</name>
    <dbReference type="NCBI Taxonomy" id="2951"/>
    <lineage>
        <taxon>Eukaryota</taxon>
        <taxon>Sar</taxon>
        <taxon>Alveolata</taxon>
        <taxon>Dinophyceae</taxon>
        <taxon>Suessiales</taxon>
        <taxon>Symbiodiniaceae</taxon>
        <taxon>Symbiodinium</taxon>
    </lineage>
</organism>
<comment type="caution">
    <text evidence="1">The sequence shown here is derived from an EMBL/GenBank/DDBJ whole genome shotgun (WGS) entry which is preliminary data.</text>
</comment>
<evidence type="ECO:0000313" key="1">
    <source>
        <dbReference type="EMBL" id="OLQ11886.1"/>
    </source>
</evidence>
<sequence length="184" mass="20790">MALATARDKGKAVKYQKMKAVGSLLTWAADLIEVQRSPRAHKSMLINKLFKRSWLQEGVFDLPEWIEAVATGQTAGKQSLQRVSSKLRKGSKEKRPGHIRPKCDILLHVKPPLAEGSVFYRSANGCFLTSERIAPKAIVAVTIRETQERVEMQVRPGLTWQHHDWCIHKAASADPEFDKQFFAE</sequence>
<reference evidence="1 2" key="1">
    <citation type="submission" date="2016-02" db="EMBL/GenBank/DDBJ databases">
        <title>Genome analysis of coral dinoflagellate symbionts highlights evolutionary adaptations to a symbiotic lifestyle.</title>
        <authorList>
            <person name="Aranda M."/>
            <person name="Li Y."/>
            <person name="Liew Y.J."/>
            <person name="Baumgarten S."/>
            <person name="Simakov O."/>
            <person name="Wilson M."/>
            <person name="Piel J."/>
            <person name="Ashoor H."/>
            <person name="Bougouffa S."/>
            <person name="Bajic V.B."/>
            <person name="Ryu T."/>
            <person name="Ravasi T."/>
            <person name="Bayer T."/>
            <person name="Micklem G."/>
            <person name="Kim H."/>
            <person name="Bhak J."/>
            <person name="Lajeunesse T.C."/>
            <person name="Voolstra C.R."/>
        </authorList>
    </citation>
    <scope>NUCLEOTIDE SEQUENCE [LARGE SCALE GENOMIC DNA]</scope>
    <source>
        <strain evidence="1 2">CCMP2467</strain>
    </source>
</reference>
<keyword evidence="2" id="KW-1185">Reference proteome</keyword>
<name>A0A1Q9EWR9_SYMMI</name>
<accession>A0A1Q9EWR9</accession>
<proteinExistence type="predicted"/>
<gene>
    <name evidence="1" type="ORF">AK812_SmicGene4229</name>
</gene>
<evidence type="ECO:0000313" key="2">
    <source>
        <dbReference type="Proteomes" id="UP000186817"/>
    </source>
</evidence>